<sequence>MDSLLELCARAVAQAAPVDEILAYAAFLPKDVTRRIWRHMQPARLRELELLLVASAPDVALIDEIERQWEIWTEEDVTVHFDTNESSRYFARESDSVYIRSTSLPHPRPFRSLYWEHAFRAMLSSVVDAVDHPLSLFDNAVFKVKLRGKELTATNLTRVLAVQSVRRVEVHHIDPSDTAFWPRLTQLILHQPHLQELCILHSRLSTFAPISDALQGRHDCPIAMLEVVSVKLRPAAFLDLSRLVPSGVVRGVRLSNTIVDHEDTASLISSMLASLDTVLLPHNELDDDALATIMAHPPPSIRRLSLGHNCLTNVAALRHCTHLVDLDLSHNDLRDGGIHVLATACLPSLPRLTTLILSECAFSLVGAVELLAALTPSTTLHVLDIGHNYLGPDVAAVVAAFLAQNASVTALHLNYVNLGQEGVTDALCTALRQASRLTRLAVAENRLWDSGAAKLFAAMPFPMHAIDLSGNVISKSGLDAIAAYARQATHCEDDRSMKRRQGAASSSSSLVDELNLRNNIFAAADVREALVPLAAALPVVWSTEWRHKTYDDATC</sequence>
<evidence type="ECO:0000313" key="3">
    <source>
        <dbReference type="Proteomes" id="UP000332933"/>
    </source>
</evidence>
<dbReference type="InterPro" id="IPR032675">
    <property type="entry name" value="LRR_dom_sf"/>
</dbReference>
<dbReference type="SUPFAM" id="SSF52047">
    <property type="entry name" value="RNI-like"/>
    <property type="match status" value="1"/>
</dbReference>
<dbReference type="Gene3D" id="3.80.10.10">
    <property type="entry name" value="Ribonuclease Inhibitor"/>
    <property type="match status" value="1"/>
</dbReference>
<dbReference type="AlphaFoldDB" id="A0A485LH17"/>
<gene>
    <name evidence="2" type="primary">Aste57867_20701</name>
    <name evidence="1" type="ORF">As57867_020633</name>
    <name evidence="2" type="ORF">ASTE57867_20701</name>
</gene>
<dbReference type="Proteomes" id="UP000332933">
    <property type="component" value="Unassembled WGS sequence"/>
</dbReference>
<keyword evidence="3" id="KW-1185">Reference proteome</keyword>
<name>A0A485LH17_9STRA</name>
<dbReference type="OrthoDB" id="120976at2759"/>
<dbReference type="Pfam" id="PF13516">
    <property type="entry name" value="LRR_6"/>
    <property type="match status" value="2"/>
</dbReference>
<protein>
    <submittedName>
        <fullName evidence="2">Aste57867_20701 protein</fullName>
    </submittedName>
</protein>
<dbReference type="SMART" id="SM00368">
    <property type="entry name" value="LRR_RI"/>
    <property type="match status" value="6"/>
</dbReference>
<organism evidence="2 3">
    <name type="scientific">Aphanomyces stellatus</name>
    <dbReference type="NCBI Taxonomy" id="120398"/>
    <lineage>
        <taxon>Eukaryota</taxon>
        <taxon>Sar</taxon>
        <taxon>Stramenopiles</taxon>
        <taxon>Oomycota</taxon>
        <taxon>Saprolegniomycetes</taxon>
        <taxon>Saprolegniales</taxon>
        <taxon>Verrucalvaceae</taxon>
        <taxon>Aphanomyces</taxon>
    </lineage>
</organism>
<evidence type="ECO:0000313" key="2">
    <source>
        <dbReference type="EMBL" id="VFT97381.1"/>
    </source>
</evidence>
<evidence type="ECO:0000313" key="1">
    <source>
        <dbReference type="EMBL" id="KAF0687582.1"/>
    </source>
</evidence>
<dbReference type="EMBL" id="CAADRA010006926">
    <property type="protein sequence ID" value="VFT97381.1"/>
    <property type="molecule type" value="Genomic_DNA"/>
</dbReference>
<dbReference type="InterPro" id="IPR001611">
    <property type="entry name" value="Leu-rich_rpt"/>
</dbReference>
<dbReference type="PANTHER" id="PTHR47818">
    <property type="entry name" value="RNI-LIKE SUPERFAMILY PROTEIN"/>
    <property type="match status" value="1"/>
</dbReference>
<proteinExistence type="predicted"/>
<reference evidence="2 3" key="1">
    <citation type="submission" date="2019-03" db="EMBL/GenBank/DDBJ databases">
        <authorList>
            <person name="Gaulin E."/>
            <person name="Dumas B."/>
        </authorList>
    </citation>
    <scope>NUCLEOTIDE SEQUENCE [LARGE SCALE GENOMIC DNA]</scope>
    <source>
        <strain evidence="2">CBS 568.67</strain>
    </source>
</reference>
<dbReference type="PANTHER" id="PTHR47818:SF2">
    <property type="entry name" value="F-BOX DOMAIN-CONTAINING PROTEIN"/>
    <property type="match status" value="1"/>
</dbReference>
<reference evidence="1" key="2">
    <citation type="submission" date="2019-06" db="EMBL/GenBank/DDBJ databases">
        <title>Genomics analysis of Aphanomyces spp. identifies a new class of oomycete effector associated with host adaptation.</title>
        <authorList>
            <person name="Gaulin E."/>
        </authorList>
    </citation>
    <scope>NUCLEOTIDE SEQUENCE</scope>
    <source>
        <strain evidence="1">CBS 578.67</strain>
    </source>
</reference>
<accession>A0A485LH17</accession>
<dbReference type="EMBL" id="VJMH01006900">
    <property type="protein sequence ID" value="KAF0687582.1"/>
    <property type="molecule type" value="Genomic_DNA"/>
</dbReference>